<keyword evidence="3" id="KW-1003">Cell membrane</keyword>
<evidence type="ECO:0000256" key="4">
    <source>
        <dbReference type="ARBA" id="ARBA00022692"/>
    </source>
</evidence>
<evidence type="ECO:0000256" key="5">
    <source>
        <dbReference type="ARBA" id="ARBA00022989"/>
    </source>
</evidence>
<keyword evidence="7" id="KW-0653">Protein transport</keyword>
<organism evidence="9 10">
    <name type="scientific">Psychromarinibacter halotolerans</name>
    <dbReference type="NCBI Taxonomy" id="1775175"/>
    <lineage>
        <taxon>Bacteria</taxon>
        <taxon>Pseudomonadati</taxon>
        <taxon>Pseudomonadota</taxon>
        <taxon>Alphaproteobacteria</taxon>
        <taxon>Rhodobacterales</taxon>
        <taxon>Paracoccaceae</taxon>
        <taxon>Psychromarinibacter</taxon>
    </lineage>
</organism>
<dbReference type="InterPro" id="IPR003400">
    <property type="entry name" value="ExbD"/>
</dbReference>
<feature type="transmembrane region" description="Helical" evidence="8">
    <location>
        <begin position="16"/>
        <end position="36"/>
    </location>
</feature>
<reference evidence="10" key="1">
    <citation type="journal article" date="2019" name="Int. J. Syst. Evol. Microbiol.">
        <title>The Global Catalogue of Microorganisms (GCM) 10K type strain sequencing project: providing services to taxonomists for standard genome sequencing and annotation.</title>
        <authorList>
            <consortium name="The Broad Institute Genomics Platform"/>
            <consortium name="The Broad Institute Genome Sequencing Center for Infectious Disease"/>
            <person name="Wu L."/>
            <person name="Ma J."/>
        </authorList>
    </citation>
    <scope>NUCLEOTIDE SEQUENCE [LARGE SCALE GENOMIC DNA]</scope>
    <source>
        <strain evidence="10">KCTC 52366</strain>
    </source>
</reference>
<keyword evidence="7" id="KW-0813">Transport</keyword>
<keyword evidence="10" id="KW-1185">Reference proteome</keyword>
<gene>
    <name evidence="9" type="ORF">ACFOGP_19935</name>
</gene>
<evidence type="ECO:0000313" key="9">
    <source>
        <dbReference type="EMBL" id="MFC3145002.1"/>
    </source>
</evidence>
<sequence length="133" mass="14027">MALRRTAERRKGEPTIALINIVFLMLIFFMIAGALAPPLDARVELVDTADLDGRAPPDAAVVLADGSLLLREQPVNAAAVVARAREQDPASDAPAVRLVPDRNLPAASLLALAADLRDAGAGDVWLVTEKGLE</sequence>
<dbReference type="Pfam" id="PF02472">
    <property type="entry name" value="ExbD"/>
    <property type="match status" value="1"/>
</dbReference>
<evidence type="ECO:0000313" key="10">
    <source>
        <dbReference type="Proteomes" id="UP001595632"/>
    </source>
</evidence>
<evidence type="ECO:0000256" key="8">
    <source>
        <dbReference type="SAM" id="Phobius"/>
    </source>
</evidence>
<evidence type="ECO:0000256" key="3">
    <source>
        <dbReference type="ARBA" id="ARBA00022475"/>
    </source>
</evidence>
<dbReference type="Proteomes" id="UP001595632">
    <property type="component" value="Unassembled WGS sequence"/>
</dbReference>
<evidence type="ECO:0000256" key="7">
    <source>
        <dbReference type="RuleBase" id="RU003879"/>
    </source>
</evidence>
<comment type="caution">
    <text evidence="9">The sequence shown here is derived from an EMBL/GenBank/DDBJ whole genome shotgun (WGS) entry which is preliminary data.</text>
</comment>
<proteinExistence type="inferred from homology"/>
<comment type="subcellular location">
    <subcellularLocation>
        <location evidence="1">Cell membrane</location>
        <topology evidence="1">Single-pass membrane protein</topology>
    </subcellularLocation>
    <subcellularLocation>
        <location evidence="7">Cell membrane</location>
        <topology evidence="7">Single-pass type II membrane protein</topology>
    </subcellularLocation>
</comment>
<dbReference type="RefSeq" id="WP_275634204.1">
    <property type="nucleotide sequence ID" value="NZ_JARGYD010000008.1"/>
</dbReference>
<evidence type="ECO:0000256" key="1">
    <source>
        <dbReference type="ARBA" id="ARBA00004162"/>
    </source>
</evidence>
<keyword evidence="6 8" id="KW-0472">Membrane</keyword>
<evidence type="ECO:0000256" key="2">
    <source>
        <dbReference type="ARBA" id="ARBA00005811"/>
    </source>
</evidence>
<protein>
    <submittedName>
        <fullName evidence="9">ExbD/TolR family protein</fullName>
    </submittedName>
</protein>
<keyword evidence="5 8" id="KW-1133">Transmembrane helix</keyword>
<comment type="similarity">
    <text evidence="2 7">Belongs to the ExbD/TolR family.</text>
</comment>
<dbReference type="EMBL" id="JBHRTB010000010">
    <property type="protein sequence ID" value="MFC3145002.1"/>
    <property type="molecule type" value="Genomic_DNA"/>
</dbReference>
<evidence type="ECO:0000256" key="6">
    <source>
        <dbReference type="ARBA" id="ARBA00023136"/>
    </source>
</evidence>
<name>A0ABV7H0W0_9RHOB</name>
<accession>A0ABV7H0W0</accession>
<keyword evidence="4 7" id="KW-0812">Transmembrane</keyword>